<evidence type="ECO:0000256" key="4">
    <source>
        <dbReference type="ARBA" id="ARBA00022722"/>
    </source>
</evidence>
<dbReference type="PANTHER" id="PTHR10642:SF26">
    <property type="entry name" value="RIBONUCLEASE H1"/>
    <property type="match status" value="1"/>
</dbReference>
<sequence length="447" mass="50629">MSTIRIFVPTLHTPDLQVPAYTRPPLGAPQPPVIIYTDGSSKNNGAENARVGAGAWCETNPEYNVCARLPGIEQTNQRGELAAILLALHKIPPTSPVVIRTDSLTSMNGLTTQASRWEDGGWIDTKNEDICVPILNILRSRTATTTFEWVKGHAGIRGNEEADRLAELGALRETPDALPLARHPATTTLGARLASLTFNQIYHHIIKWKVGKKTLPRQTVKDHLTLAQHAIAGRTPHGLYKPSTTSIWAGIWQPPFHSRCHDFLWKVTQTALKCGPYFSHFAPTKSLCLQCDQLETAAHVIFDCPKPHVHQLWQETEALWDRLWPGIPWVPPNIHILRGLGAYTVRRTNGSTHSHPTHMYKVLVSTTAYQLWLHRNEKTFQNRTAPQIELTRKWKHRLREQLQIEHTKIGMYPPTKQGTARRLFQRRWCTNDVMATLDGTKLYPHTW</sequence>
<dbReference type="EC" id="3.1.26.4" evidence="3"/>
<gene>
    <name evidence="9" type="ORF">CALCODRAFT_541818</name>
</gene>
<dbReference type="InterPro" id="IPR050092">
    <property type="entry name" value="RNase_H"/>
</dbReference>
<evidence type="ECO:0000313" key="10">
    <source>
        <dbReference type="Proteomes" id="UP000076842"/>
    </source>
</evidence>
<keyword evidence="4" id="KW-0540">Nuclease</keyword>
<dbReference type="PANTHER" id="PTHR10642">
    <property type="entry name" value="RIBONUCLEASE H1"/>
    <property type="match status" value="1"/>
</dbReference>
<dbReference type="InterPro" id="IPR036397">
    <property type="entry name" value="RNaseH_sf"/>
</dbReference>
<dbReference type="OrthoDB" id="2752996at2759"/>
<dbReference type="STRING" id="1353952.A0A165FZA6"/>
<dbReference type="GO" id="GO:0043137">
    <property type="term" value="P:DNA replication, removal of RNA primer"/>
    <property type="evidence" value="ECO:0007669"/>
    <property type="project" value="TreeGrafter"/>
</dbReference>
<feature type="domain" description="RNase H type-1" evidence="8">
    <location>
        <begin position="29"/>
        <end position="171"/>
    </location>
</feature>
<protein>
    <recommendedName>
        <fullName evidence="3">ribonuclease H</fullName>
        <ecNumber evidence="3">3.1.26.4</ecNumber>
    </recommendedName>
</protein>
<evidence type="ECO:0000256" key="3">
    <source>
        <dbReference type="ARBA" id="ARBA00012180"/>
    </source>
</evidence>
<dbReference type="Proteomes" id="UP000076842">
    <property type="component" value="Unassembled WGS sequence"/>
</dbReference>
<name>A0A165FZA6_9BASI</name>
<keyword evidence="10" id="KW-1185">Reference proteome</keyword>
<organism evidence="9 10">
    <name type="scientific">Calocera cornea HHB12733</name>
    <dbReference type="NCBI Taxonomy" id="1353952"/>
    <lineage>
        <taxon>Eukaryota</taxon>
        <taxon>Fungi</taxon>
        <taxon>Dikarya</taxon>
        <taxon>Basidiomycota</taxon>
        <taxon>Agaricomycotina</taxon>
        <taxon>Dacrymycetes</taxon>
        <taxon>Dacrymycetales</taxon>
        <taxon>Dacrymycetaceae</taxon>
        <taxon>Calocera</taxon>
    </lineage>
</organism>
<dbReference type="SUPFAM" id="SSF53098">
    <property type="entry name" value="Ribonuclease H-like"/>
    <property type="match status" value="1"/>
</dbReference>
<keyword evidence="5" id="KW-0479">Metal-binding</keyword>
<dbReference type="CDD" id="cd09280">
    <property type="entry name" value="RNase_HI_eukaryote_like"/>
    <property type="match status" value="1"/>
</dbReference>
<dbReference type="GO" id="GO:0004523">
    <property type="term" value="F:RNA-DNA hybrid ribonuclease activity"/>
    <property type="evidence" value="ECO:0007669"/>
    <property type="project" value="UniProtKB-EC"/>
</dbReference>
<comment type="catalytic activity">
    <reaction evidence="1">
        <text>Endonucleolytic cleavage to 5'-phosphomonoester.</text>
        <dbReference type="EC" id="3.1.26.4"/>
    </reaction>
</comment>
<keyword evidence="6" id="KW-0255">Endonuclease</keyword>
<dbReference type="GO" id="GO:0046872">
    <property type="term" value="F:metal ion binding"/>
    <property type="evidence" value="ECO:0007669"/>
    <property type="project" value="UniProtKB-KW"/>
</dbReference>
<comment type="similarity">
    <text evidence="2">Belongs to the RNase H family.</text>
</comment>
<evidence type="ECO:0000256" key="1">
    <source>
        <dbReference type="ARBA" id="ARBA00000077"/>
    </source>
</evidence>
<keyword evidence="7" id="KW-0378">Hydrolase</keyword>
<evidence type="ECO:0000256" key="7">
    <source>
        <dbReference type="ARBA" id="ARBA00022801"/>
    </source>
</evidence>
<evidence type="ECO:0000259" key="8">
    <source>
        <dbReference type="PROSITE" id="PS50879"/>
    </source>
</evidence>
<dbReference type="Pfam" id="PF00075">
    <property type="entry name" value="RNase_H"/>
    <property type="match status" value="1"/>
</dbReference>
<evidence type="ECO:0000256" key="5">
    <source>
        <dbReference type="ARBA" id="ARBA00022723"/>
    </source>
</evidence>
<dbReference type="InterPro" id="IPR002156">
    <property type="entry name" value="RNaseH_domain"/>
</dbReference>
<proteinExistence type="inferred from homology"/>
<evidence type="ECO:0000256" key="2">
    <source>
        <dbReference type="ARBA" id="ARBA00005300"/>
    </source>
</evidence>
<dbReference type="AlphaFoldDB" id="A0A165FZA6"/>
<accession>A0A165FZA6</accession>
<dbReference type="InParanoid" id="A0A165FZA6"/>
<dbReference type="PROSITE" id="PS50879">
    <property type="entry name" value="RNASE_H_1"/>
    <property type="match status" value="1"/>
</dbReference>
<evidence type="ECO:0000313" key="9">
    <source>
        <dbReference type="EMBL" id="KZT57399.1"/>
    </source>
</evidence>
<dbReference type="InterPro" id="IPR012337">
    <property type="entry name" value="RNaseH-like_sf"/>
</dbReference>
<dbReference type="EMBL" id="KV423964">
    <property type="protein sequence ID" value="KZT57399.1"/>
    <property type="molecule type" value="Genomic_DNA"/>
</dbReference>
<dbReference type="GO" id="GO:0003676">
    <property type="term" value="F:nucleic acid binding"/>
    <property type="evidence" value="ECO:0007669"/>
    <property type="project" value="InterPro"/>
</dbReference>
<dbReference type="Gene3D" id="3.30.420.10">
    <property type="entry name" value="Ribonuclease H-like superfamily/Ribonuclease H"/>
    <property type="match status" value="1"/>
</dbReference>
<reference evidence="9 10" key="1">
    <citation type="journal article" date="2016" name="Mol. Biol. Evol.">
        <title>Comparative Genomics of Early-Diverging Mushroom-Forming Fungi Provides Insights into the Origins of Lignocellulose Decay Capabilities.</title>
        <authorList>
            <person name="Nagy L.G."/>
            <person name="Riley R."/>
            <person name="Tritt A."/>
            <person name="Adam C."/>
            <person name="Daum C."/>
            <person name="Floudas D."/>
            <person name="Sun H."/>
            <person name="Yadav J.S."/>
            <person name="Pangilinan J."/>
            <person name="Larsson K.H."/>
            <person name="Matsuura K."/>
            <person name="Barry K."/>
            <person name="Labutti K."/>
            <person name="Kuo R."/>
            <person name="Ohm R.A."/>
            <person name="Bhattacharya S.S."/>
            <person name="Shirouzu T."/>
            <person name="Yoshinaga Y."/>
            <person name="Martin F.M."/>
            <person name="Grigoriev I.V."/>
            <person name="Hibbett D.S."/>
        </authorList>
    </citation>
    <scope>NUCLEOTIDE SEQUENCE [LARGE SCALE GENOMIC DNA]</scope>
    <source>
        <strain evidence="9 10">HHB12733</strain>
    </source>
</reference>
<evidence type="ECO:0000256" key="6">
    <source>
        <dbReference type="ARBA" id="ARBA00022759"/>
    </source>
</evidence>